<dbReference type="Pfam" id="PF01300">
    <property type="entry name" value="Sua5_yciO_yrdC"/>
    <property type="match status" value="1"/>
</dbReference>
<evidence type="ECO:0000256" key="8">
    <source>
        <dbReference type="ARBA" id="ARBA00022695"/>
    </source>
</evidence>
<name>A0A366GRG5_9GAMM</name>
<dbReference type="InterPro" id="IPR038385">
    <property type="entry name" value="Sua5/YwlC_C"/>
</dbReference>
<dbReference type="EC" id="2.7.7.87" evidence="3 13"/>
<dbReference type="FunFam" id="3.90.870.10:FF:000009">
    <property type="entry name" value="Threonylcarbamoyl-AMP synthase, putative"/>
    <property type="match status" value="1"/>
</dbReference>
<comment type="similarity">
    <text evidence="2 13">Belongs to the SUA5 family.</text>
</comment>
<dbReference type="InterPro" id="IPR050156">
    <property type="entry name" value="TC-AMP_synthase_SUA5"/>
</dbReference>
<evidence type="ECO:0000256" key="1">
    <source>
        <dbReference type="ARBA" id="ARBA00004496"/>
    </source>
</evidence>
<organism evidence="16 17">
    <name type="scientific">Marinobacter pelagius</name>
    <dbReference type="NCBI Taxonomy" id="379482"/>
    <lineage>
        <taxon>Bacteria</taxon>
        <taxon>Pseudomonadati</taxon>
        <taxon>Pseudomonadota</taxon>
        <taxon>Gammaproteobacteria</taxon>
        <taxon>Pseudomonadales</taxon>
        <taxon>Marinobacteraceae</taxon>
        <taxon>Marinobacter</taxon>
    </lineage>
</organism>
<dbReference type="Proteomes" id="UP000252995">
    <property type="component" value="Unassembled WGS sequence"/>
</dbReference>
<feature type="binding site" evidence="14">
    <location>
        <position position="150"/>
    </location>
    <ligand>
        <name>ATP</name>
        <dbReference type="ChEBI" id="CHEBI:30616"/>
    </ligand>
</feature>
<dbReference type="GO" id="GO:0008033">
    <property type="term" value="P:tRNA processing"/>
    <property type="evidence" value="ECO:0007669"/>
    <property type="project" value="UniProtKB-KW"/>
</dbReference>
<dbReference type="InterPro" id="IPR017945">
    <property type="entry name" value="DHBP_synth_RibB-like_a/b_dom"/>
</dbReference>
<accession>A0A366GRG5</accession>
<dbReference type="PANTHER" id="PTHR17490">
    <property type="entry name" value="SUA5"/>
    <property type="match status" value="1"/>
</dbReference>
<feature type="binding site" evidence="14">
    <location>
        <position position="194"/>
    </location>
    <ligand>
        <name>ATP</name>
        <dbReference type="ChEBI" id="CHEBI:30616"/>
    </ligand>
</feature>
<evidence type="ECO:0000256" key="5">
    <source>
        <dbReference type="ARBA" id="ARBA00022490"/>
    </source>
</evidence>
<keyword evidence="9 13" id="KW-0547">Nucleotide-binding</keyword>
<comment type="subcellular location">
    <subcellularLocation>
        <location evidence="1 13">Cytoplasm</location>
    </subcellularLocation>
</comment>
<evidence type="ECO:0000256" key="4">
    <source>
        <dbReference type="ARBA" id="ARBA00015492"/>
    </source>
</evidence>
<feature type="binding site" evidence="14">
    <location>
        <position position="229"/>
    </location>
    <ligand>
        <name>ATP</name>
        <dbReference type="ChEBI" id="CHEBI:30616"/>
    </ligand>
</feature>
<dbReference type="Pfam" id="PF03481">
    <property type="entry name" value="Sua5_C"/>
    <property type="match status" value="1"/>
</dbReference>
<dbReference type="GO" id="GO:0006450">
    <property type="term" value="P:regulation of translational fidelity"/>
    <property type="evidence" value="ECO:0007669"/>
    <property type="project" value="TreeGrafter"/>
</dbReference>
<gene>
    <name evidence="16" type="ORF">DET50_10867</name>
</gene>
<dbReference type="GO" id="GO:0003725">
    <property type="term" value="F:double-stranded RNA binding"/>
    <property type="evidence" value="ECO:0007669"/>
    <property type="project" value="UniProtKB-UniRule"/>
</dbReference>
<evidence type="ECO:0000256" key="14">
    <source>
        <dbReference type="PIRSR" id="PIRSR004930-1"/>
    </source>
</evidence>
<evidence type="ECO:0000256" key="12">
    <source>
        <dbReference type="ARBA" id="ARBA00048366"/>
    </source>
</evidence>
<feature type="binding site" evidence="14">
    <location>
        <position position="142"/>
    </location>
    <ligand>
        <name>L-threonine</name>
        <dbReference type="ChEBI" id="CHEBI:57926"/>
    </ligand>
</feature>
<keyword evidence="8 13" id="KW-0548">Nucleotidyltransferase</keyword>
<dbReference type="GO" id="GO:0061710">
    <property type="term" value="F:L-threonylcarbamoyladenylate synthase"/>
    <property type="evidence" value="ECO:0007669"/>
    <property type="project" value="UniProtKB-EC"/>
</dbReference>
<evidence type="ECO:0000256" key="2">
    <source>
        <dbReference type="ARBA" id="ARBA00007663"/>
    </source>
</evidence>
<evidence type="ECO:0000313" key="16">
    <source>
        <dbReference type="EMBL" id="RBP30023.1"/>
    </source>
</evidence>
<dbReference type="NCBIfam" id="TIGR00057">
    <property type="entry name" value="L-threonylcarbamoyladenylate synthase"/>
    <property type="match status" value="1"/>
</dbReference>
<dbReference type="EMBL" id="QNRO01000008">
    <property type="protein sequence ID" value="RBP30023.1"/>
    <property type="molecule type" value="Genomic_DNA"/>
</dbReference>
<evidence type="ECO:0000256" key="10">
    <source>
        <dbReference type="ARBA" id="ARBA00022840"/>
    </source>
</evidence>
<feature type="binding site" evidence="14">
    <location>
        <position position="57"/>
    </location>
    <ligand>
        <name>ATP</name>
        <dbReference type="ChEBI" id="CHEBI:30616"/>
    </ligand>
</feature>
<evidence type="ECO:0000256" key="6">
    <source>
        <dbReference type="ARBA" id="ARBA00022679"/>
    </source>
</evidence>
<dbReference type="InterPro" id="IPR005145">
    <property type="entry name" value="Sua5_C"/>
</dbReference>
<evidence type="ECO:0000256" key="11">
    <source>
        <dbReference type="ARBA" id="ARBA00029774"/>
    </source>
</evidence>
<evidence type="ECO:0000256" key="7">
    <source>
        <dbReference type="ARBA" id="ARBA00022694"/>
    </source>
</evidence>
<comment type="function">
    <text evidence="13">Required for the formation of a threonylcarbamoyl group on adenosine at position 37 (t(6)A37) in tRNAs that read codons beginning with adenine.</text>
</comment>
<evidence type="ECO:0000259" key="15">
    <source>
        <dbReference type="PROSITE" id="PS51163"/>
    </source>
</evidence>
<feature type="binding site" evidence="14">
    <location>
        <position position="34"/>
    </location>
    <ligand>
        <name>L-threonine</name>
        <dbReference type="ChEBI" id="CHEBI:57926"/>
    </ligand>
</feature>
<dbReference type="GO" id="GO:0000049">
    <property type="term" value="F:tRNA binding"/>
    <property type="evidence" value="ECO:0007669"/>
    <property type="project" value="TreeGrafter"/>
</dbReference>
<dbReference type="PROSITE" id="PS51163">
    <property type="entry name" value="YRDC"/>
    <property type="match status" value="1"/>
</dbReference>
<dbReference type="PIRSF" id="PIRSF004930">
    <property type="entry name" value="Tln_factor_SUA5"/>
    <property type="match status" value="1"/>
</dbReference>
<evidence type="ECO:0000313" key="17">
    <source>
        <dbReference type="Proteomes" id="UP000252995"/>
    </source>
</evidence>
<keyword evidence="7 13" id="KW-0819">tRNA processing</keyword>
<dbReference type="Gene3D" id="3.90.870.10">
    <property type="entry name" value="DHBP synthase"/>
    <property type="match status" value="1"/>
</dbReference>
<keyword evidence="6 13" id="KW-0808">Transferase</keyword>
<dbReference type="Gene3D" id="3.40.50.11030">
    <property type="entry name" value="Threonylcarbamoyl-AMP synthase, C-terminal domain"/>
    <property type="match status" value="1"/>
</dbReference>
<feature type="domain" description="YrdC-like" evidence="15">
    <location>
        <begin position="12"/>
        <end position="198"/>
    </location>
</feature>
<dbReference type="PANTHER" id="PTHR17490:SF16">
    <property type="entry name" value="THREONYLCARBAMOYL-AMP SYNTHASE"/>
    <property type="match status" value="1"/>
</dbReference>
<feature type="binding site" evidence="14">
    <location>
        <position position="140"/>
    </location>
    <ligand>
        <name>L-threonine</name>
        <dbReference type="ChEBI" id="CHEBI:57926"/>
    </ligand>
</feature>
<dbReference type="OrthoDB" id="9814580at2"/>
<evidence type="ECO:0000256" key="13">
    <source>
        <dbReference type="PIRNR" id="PIRNR004930"/>
    </source>
</evidence>
<protein>
    <recommendedName>
        <fullName evidence="4 13">Threonylcarbamoyl-AMP synthase</fullName>
        <shortName evidence="13">TC-AMP synthase</shortName>
        <ecNumber evidence="3 13">2.7.7.87</ecNumber>
    </recommendedName>
    <alternativeName>
        <fullName evidence="11 13">L-threonylcarbamoyladenylate synthase</fullName>
    </alternativeName>
</protein>
<dbReference type="SUPFAM" id="SSF55821">
    <property type="entry name" value="YrdC/RibB"/>
    <property type="match status" value="1"/>
</dbReference>
<sequence>MPHTLKLDATQSGAIEHAANLLRRGQLVALPTETVYGLAGDAANPRAVKKIFEAKQRPLGHPLIVHLSDPRRIEQWASKVPETAWKLIEEYWPGPLTLLLPKKDSVSDFITGGQPGIALRMPAHRATLETIKLLGRDIVAPSANPYGRVSPTSAEHVINAMSGRIDAVLDGGHCTVGIESTIVDLTGERPSIARPGQISQRDIEQCLGISLSGKSPSQQAVPGNVKRHYQPNTPTIGLPAGDFSEQFPRRAPKGARIGVIWWQSVPGPEATESTRLAADPDEYARMLYTAMHSMDQAALDYLFIELPPETDRWMAVHDRLRRACSR</sequence>
<dbReference type="GO" id="GO:0005737">
    <property type="term" value="C:cytoplasm"/>
    <property type="evidence" value="ECO:0007669"/>
    <property type="project" value="UniProtKB-SubCell"/>
</dbReference>
<feature type="binding site" evidence="14">
    <location>
        <position position="66"/>
    </location>
    <ligand>
        <name>L-threonine</name>
        <dbReference type="ChEBI" id="CHEBI:57926"/>
    </ligand>
</feature>
<evidence type="ECO:0000256" key="3">
    <source>
        <dbReference type="ARBA" id="ARBA00012584"/>
    </source>
</evidence>
<dbReference type="RefSeq" id="WP_113862558.1">
    <property type="nucleotide sequence ID" value="NZ_QNRO01000008.1"/>
</dbReference>
<evidence type="ECO:0000256" key="9">
    <source>
        <dbReference type="ARBA" id="ARBA00022741"/>
    </source>
</evidence>
<reference evidence="16 17" key="1">
    <citation type="submission" date="2018-06" db="EMBL/GenBank/DDBJ databases">
        <title>Freshwater and sediment microbial communities from various areas in North America, analyzing microbe dynamics in response to fracking.</title>
        <authorList>
            <person name="Lamendella R."/>
        </authorList>
    </citation>
    <scope>NUCLEOTIDE SEQUENCE [LARGE SCALE GENOMIC DNA]</scope>
    <source>
        <strain evidence="16 17">114J</strain>
    </source>
</reference>
<dbReference type="InterPro" id="IPR010923">
    <property type="entry name" value="T(6)A37_SUA5"/>
</dbReference>
<dbReference type="InterPro" id="IPR006070">
    <property type="entry name" value="Sua5-like_dom"/>
</dbReference>
<comment type="caution">
    <text evidence="16">The sequence shown here is derived from an EMBL/GenBank/DDBJ whole genome shotgun (WGS) entry which is preliminary data.</text>
</comment>
<comment type="catalytic activity">
    <reaction evidence="12 13">
        <text>L-threonine + hydrogencarbonate + ATP = L-threonylcarbamoyladenylate + diphosphate + H2O</text>
        <dbReference type="Rhea" id="RHEA:36407"/>
        <dbReference type="ChEBI" id="CHEBI:15377"/>
        <dbReference type="ChEBI" id="CHEBI:17544"/>
        <dbReference type="ChEBI" id="CHEBI:30616"/>
        <dbReference type="ChEBI" id="CHEBI:33019"/>
        <dbReference type="ChEBI" id="CHEBI:57926"/>
        <dbReference type="ChEBI" id="CHEBI:73682"/>
        <dbReference type="EC" id="2.7.7.87"/>
    </reaction>
</comment>
<feature type="binding site" evidence="14">
    <location>
        <position position="180"/>
    </location>
    <ligand>
        <name>L-threonine</name>
        <dbReference type="ChEBI" id="CHEBI:57926"/>
    </ligand>
</feature>
<feature type="binding site" evidence="14">
    <location>
        <position position="120"/>
    </location>
    <ligand>
        <name>L-threonine</name>
        <dbReference type="ChEBI" id="CHEBI:57926"/>
    </ligand>
</feature>
<dbReference type="GO" id="GO:0005524">
    <property type="term" value="F:ATP binding"/>
    <property type="evidence" value="ECO:0007669"/>
    <property type="project" value="UniProtKB-UniRule"/>
</dbReference>
<proteinExistence type="inferred from homology"/>
<keyword evidence="5 13" id="KW-0963">Cytoplasm</keyword>
<dbReference type="AlphaFoldDB" id="A0A366GRG5"/>
<keyword evidence="10 13" id="KW-0067">ATP-binding</keyword>